<evidence type="ECO:0000313" key="4">
    <source>
        <dbReference type="Proteomes" id="UP000285060"/>
    </source>
</evidence>
<name>A0A418AIB5_9STRA</name>
<feature type="region of interest" description="Disordered" evidence="1">
    <location>
        <begin position="299"/>
        <end position="318"/>
    </location>
</feature>
<dbReference type="EMBL" id="QUSY01002066">
    <property type="protein sequence ID" value="RHY22525.1"/>
    <property type="molecule type" value="Genomic_DNA"/>
</dbReference>
<dbReference type="Pfam" id="PF13456">
    <property type="entry name" value="RVT_3"/>
    <property type="match status" value="1"/>
</dbReference>
<dbReference type="Proteomes" id="UP000285060">
    <property type="component" value="Unassembled WGS sequence"/>
</dbReference>
<evidence type="ECO:0000313" key="3">
    <source>
        <dbReference type="EMBL" id="RHY22525.1"/>
    </source>
</evidence>
<sequence length="436" mass="47928">MAEYSALLAGAVGLRHWCPSSVVIEGDSALVISQVLGRARCPDDRLRPFRTHILRHLQALRERNVAYTFRHIERNFNTVADDLATTAAILRLSECRCFCSFPSSACAPRVLDSPFAAILNTDTVWSLRHERFCPRTSVESILQPCPPVIEPRVVAAAAPATSALPLSSPAADVPSAADVASGVPAVDEVPSEDMDVAQVPPVAPPPALQPLAADESTDMDTSVAAEVAQDLFRRRRRAQLPRNIPDDIFATVSDSLQLQVRQWITTIEDSDDWAATSSMLSEFPSKLSKAITQLHNAVRARHATSNPTPRARGVTHMSSDRIAPARAELEEAQRTASGSRRGIERARRRLARRYRAEKRNELRQLFVRSEKRCVLGILREALGSPTPQRCTIPTSTLEEHFTATNTPTDVFDVNDPRGRPFLAALNALLRSTTSDQ</sequence>
<proteinExistence type="predicted"/>
<feature type="non-terminal residue" evidence="3">
    <location>
        <position position="436"/>
    </location>
</feature>
<comment type="caution">
    <text evidence="3">The sequence shown here is derived from an EMBL/GenBank/DDBJ whole genome shotgun (WGS) entry which is preliminary data.</text>
</comment>
<feature type="domain" description="RNase H type-1" evidence="2">
    <location>
        <begin position="1"/>
        <end position="86"/>
    </location>
</feature>
<organism evidence="3 4">
    <name type="scientific">Aphanomyces invadans</name>
    <dbReference type="NCBI Taxonomy" id="157072"/>
    <lineage>
        <taxon>Eukaryota</taxon>
        <taxon>Sar</taxon>
        <taxon>Stramenopiles</taxon>
        <taxon>Oomycota</taxon>
        <taxon>Saprolegniomycetes</taxon>
        <taxon>Saprolegniales</taxon>
        <taxon>Verrucalvaceae</taxon>
        <taxon>Aphanomyces</taxon>
    </lineage>
</organism>
<dbReference type="SUPFAM" id="SSF53098">
    <property type="entry name" value="Ribonuclease H-like"/>
    <property type="match status" value="1"/>
</dbReference>
<dbReference type="InterPro" id="IPR002156">
    <property type="entry name" value="RNaseH_domain"/>
</dbReference>
<evidence type="ECO:0000256" key="1">
    <source>
        <dbReference type="SAM" id="MobiDB-lite"/>
    </source>
</evidence>
<dbReference type="InterPro" id="IPR036397">
    <property type="entry name" value="RNaseH_sf"/>
</dbReference>
<accession>A0A418AIB5</accession>
<evidence type="ECO:0000259" key="2">
    <source>
        <dbReference type="Pfam" id="PF13456"/>
    </source>
</evidence>
<reference evidence="3 4" key="1">
    <citation type="submission" date="2018-08" db="EMBL/GenBank/DDBJ databases">
        <title>Aphanomyces genome sequencing and annotation.</title>
        <authorList>
            <person name="Minardi D."/>
            <person name="Oidtmann B."/>
            <person name="Van Der Giezen M."/>
            <person name="Studholme D.J."/>
        </authorList>
    </citation>
    <scope>NUCLEOTIDE SEQUENCE [LARGE SCALE GENOMIC DNA]</scope>
    <source>
        <strain evidence="3 4">NJM0002</strain>
    </source>
</reference>
<keyword evidence="4" id="KW-1185">Reference proteome</keyword>
<dbReference type="Gene3D" id="3.30.420.10">
    <property type="entry name" value="Ribonuclease H-like superfamily/Ribonuclease H"/>
    <property type="match status" value="1"/>
</dbReference>
<gene>
    <name evidence="3" type="ORF">DYB32_009475</name>
</gene>
<dbReference type="InterPro" id="IPR012337">
    <property type="entry name" value="RNaseH-like_sf"/>
</dbReference>
<protein>
    <recommendedName>
        <fullName evidence="2">RNase H type-1 domain-containing protein</fullName>
    </recommendedName>
</protein>
<dbReference type="GO" id="GO:0003676">
    <property type="term" value="F:nucleic acid binding"/>
    <property type="evidence" value="ECO:0007669"/>
    <property type="project" value="InterPro"/>
</dbReference>
<dbReference type="GO" id="GO:0004523">
    <property type="term" value="F:RNA-DNA hybrid ribonuclease activity"/>
    <property type="evidence" value="ECO:0007669"/>
    <property type="project" value="InterPro"/>
</dbReference>
<dbReference type="AlphaFoldDB" id="A0A418AIB5"/>
<dbReference type="VEuPathDB" id="FungiDB:H310_06013"/>